<dbReference type="GeneID" id="17959633"/>
<dbReference type="Proteomes" id="UP000017644">
    <property type="component" value="Segment"/>
</dbReference>
<dbReference type="InterPro" id="IPR025586">
    <property type="entry name" value="PcfJ"/>
</dbReference>
<evidence type="ECO:0000313" key="1">
    <source>
        <dbReference type="EMBL" id="AGY46558.1"/>
    </source>
</evidence>
<accession>U5PVU4</accession>
<protein>
    <submittedName>
        <fullName evidence="1">Putative PcfJ protein</fullName>
    </submittedName>
</protein>
<evidence type="ECO:0000313" key="2">
    <source>
        <dbReference type="Proteomes" id="UP000017644"/>
    </source>
</evidence>
<dbReference type="KEGG" id="vg:17959633"/>
<reference evidence="1 2" key="1">
    <citation type="journal article" date="2013" name="Genome Announc.">
        <title>Complete Genome of Bacillus thuringiensis Myophage BigBertha.</title>
        <authorList>
            <person name="Ting J.H."/>
            <person name="Smyth T.B."/>
            <person name="Chamakura K.R."/>
            <person name="Kuty Everett G.F."/>
        </authorList>
    </citation>
    <scope>NUCLEOTIDE SEQUENCE [LARGE SCALE GENOMIC DNA]</scope>
</reference>
<name>U5PVU4_9CAUD</name>
<proteinExistence type="predicted"/>
<dbReference type="RefSeq" id="YP_008771077.1">
    <property type="nucleotide sequence ID" value="NC_022769.1"/>
</dbReference>
<gene>
    <name evidence="1" type="ORF">BigBertha_50</name>
</gene>
<organism evidence="1 2">
    <name type="scientific">Bacillus phage BigBertha</name>
    <dbReference type="NCBI Taxonomy" id="1406781"/>
    <lineage>
        <taxon>Viruses</taxon>
        <taxon>Duplodnaviria</taxon>
        <taxon>Heunggongvirae</taxon>
        <taxon>Uroviricota</taxon>
        <taxon>Caudoviricetes</taxon>
        <taxon>Herelleviridae</taxon>
        <taxon>Bastillevirinae</taxon>
        <taxon>Bequatrovirus</taxon>
        <taxon>Bequatrovirus bigbertha</taxon>
    </lineage>
</organism>
<dbReference type="Pfam" id="PF14284">
    <property type="entry name" value="PcfJ"/>
    <property type="match status" value="1"/>
</dbReference>
<sequence>MRKEKNEVLDQIKNGELELTQTIGHVNYYMIEKTGYSFHFYATYTNDNGNLVLTEVLYDLRYKKYYIKRNGRPVKFNIHNADLVIPRPKDSWHRDEFYNYESKDKFFEMVSVEENKGMYEKMVKVIGSLGEEKVNMSSRALIRLMTTYNKLEMVYKAGIDISYMSNTVFRHQIERASSEEGKTKLHQIFGVSKSQYKFISENSVSSDDFIDSMKRVTYATQKDMDTYRGIQTLIKEKEVEYNLENRLRVFNNNASMSTFLNVIACNQTNQQHYRGHTFWGFVFKPRNNIKNLHRLTEYLLFGCLVSQGMEFGEAVGQYKDYYETSILLGNEDFDKYPRSLKLCHDIVSRNFKLVEDEATKKMFEEQKEYFQKFETKMRGYSVLVPKEMKDIATEGNAQHHCVASYAPKVAKGDTIIVFLRDNEEMDKPLVTVEIRGNRIVQARGFANRAATSDEKQALTRFAKKHDLECTYG</sequence>
<keyword evidence="2" id="KW-1185">Reference proteome</keyword>
<dbReference type="EMBL" id="KF669647">
    <property type="protein sequence ID" value="AGY46558.1"/>
    <property type="molecule type" value="Genomic_DNA"/>
</dbReference>